<protein>
    <submittedName>
        <fullName evidence="2">Uncharacterized protein</fullName>
    </submittedName>
</protein>
<accession>A0A060N5N7</accession>
<reference evidence="2" key="1">
    <citation type="submission" date="2013-10" db="EMBL/GenBank/DDBJ databases">
        <title>Draft genome sequence of Clostridium botulinum type B strain Osaka05.</title>
        <authorList>
            <person name="Sakaguchi Y."/>
            <person name="Hosomi K."/>
            <person name="Uchiyama J."/>
            <person name="Ogura Y."/>
            <person name="Sakaguchi M."/>
            <person name="Kohda T."/>
            <person name="Mukamoto M."/>
            <person name="Misawa N."/>
            <person name="Matsuzaki S."/>
            <person name="Hayashi T."/>
            <person name="Kozaki S."/>
        </authorList>
    </citation>
    <scope>NUCLEOTIDE SEQUENCE</scope>
    <source>
        <strain evidence="2">Osaka05</strain>
    </source>
</reference>
<organism evidence="2">
    <name type="scientific">Clostridium botulinum B str. Osaka05</name>
    <dbReference type="NCBI Taxonomy" id="1407017"/>
    <lineage>
        <taxon>Bacteria</taxon>
        <taxon>Bacillati</taxon>
        <taxon>Bacillota</taxon>
        <taxon>Clostridia</taxon>
        <taxon>Eubacteriales</taxon>
        <taxon>Clostridiaceae</taxon>
        <taxon>Clostridium</taxon>
    </lineage>
</organism>
<dbReference type="HOGENOM" id="CLU_1851627_0_0_9"/>
<dbReference type="RefSeq" id="WP_030031946.1">
    <property type="nucleotide sequence ID" value="NZ_BA000058.1"/>
</dbReference>
<evidence type="ECO:0000313" key="2">
    <source>
        <dbReference type="EMBL" id="BAO04870.1"/>
    </source>
</evidence>
<dbReference type="EMBL" id="BA000058">
    <property type="protein sequence ID" value="BAO04870.1"/>
    <property type="molecule type" value="Genomic_DNA"/>
</dbReference>
<evidence type="ECO:0000256" key="1">
    <source>
        <dbReference type="SAM" id="Coils"/>
    </source>
</evidence>
<dbReference type="AlphaFoldDB" id="A0A060N5N7"/>
<dbReference type="Proteomes" id="UP000054164">
    <property type="component" value="Unassembled WGS sequence"/>
</dbReference>
<gene>
    <name evidence="2" type="ORF">CBO05P1_151</name>
</gene>
<sequence>MLVQSSIKPKSIEVQNIKNNLSHIRLRKNIKQITKEENGQTIVMFEYEEVIFDIENTNNLIQQIENNFELFFNYGLQQMELNKSKEEAEKKIYNLIQQYELVDLNNNTKNASMLLTLLMSEIDSLKKQIKILKDKVGV</sequence>
<keyword evidence="1" id="KW-0175">Coiled coil</keyword>
<feature type="coiled-coil region" evidence="1">
    <location>
        <begin position="47"/>
        <end position="135"/>
    </location>
</feature>
<proteinExistence type="predicted"/>
<name>A0A060N5N7_CLOBO</name>